<dbReference type="InterPro" id="IPR017926">
    <property type="entry name" value="GATASE"/>
</dbReference>
<proteinExistence type="predicted"/>
<dbReference type="InterPro" id="IPR044992">
    <property type="entry name" value="ChyE-like"/>
</dbReference>
<dbReference type="PANTHER" id="PTHR42695">
    <property type="entry name" value="GLUTAMINE AMIDOTRANSFERASE YLR126C-RELATED"/>
    <property type="match status" value="1"/>
</dbReference>
<dbReference type="InterPro" id="IPR029062">
    <property type="entry name" value="Class_I_gatase-like"/>
</dbReference>
<evidence type="ECO:0000259" key="1">
    <source>
        <dbReference type="Pfam" id="PF00117"/>
    </source>
</evidence>
<dbReference type="CDD" id="cd01741">
    <property type="entry name" value="GATase1_1"/>
    <property type="match status" value="1"/>
</dbReference>
<organism evidence="2 3">
    <name type="scientific">Nonomuraea roseoviolacea subsp. carminata</name>
    <dbReference type="NCBI Taxonomy" id="160689"/>
    <lineage>
        <taxon>Bacteria</taxon>
        <taxon>Bacillati</taxon>
        <taxon>Actinomycetota</taxon>
        <taxon>Actinomycetes</taxon>
        <taxon>Streptosporangiales</taxon>
        <taxon>Streptosporangiaceae</taxon>
        <taxon>Nonomuraea</taxon>
    </lineage>
</organism>
<dbReference type="PANTHER" id="PTHR42695:SF5">
    <property type="entry name" value="GLUTAMINE AMIDOTRANSFERASE YLR126C-RELATED"/>
    <property type="match status" value="1"/>
</dbReference>
<dbReference type="Proteomes" id="UP001320766">
    <property type="component" value="Unassembled WGS sequence"/>
</dbReference>
<gene>
    <name evidence="2" type="ORF">HD595_000630</name>
</gene>
<sequence length="224" mass="23803">MRITVIEHEAEAGLGYLAGWFGPVCDVVRPYRGEEVPERAADGLVVLGGEAAAWEDERCPWLPATRELLRRSVLDGTPTLGICLGAQLMTMACGGVVERGGDGLEVGLCEVSALPEAASDRLLSGIGTAVAVQYHQDMMARLPEGAVPLMTGAPYPNQAYRLGESAWAVQFHPEATPGIFASWAASSTLERAEELVRAVRAAEDKLVSTWRPVAEAFASVVRGG</sequence>
<dbReference type="PROSITE" id="PS51273">
    <property type="entry name" value="GATASE_TYPE_1"/>
    <property type="match status" value="1"/>
</dbReference>
<dbReference type="RefSeq" id="WP_253765466.1">
    <property type="nucleotide sequence ID" value="NZ_BAAAVE010000044.1"/>
</dbReference>
<reference evidence="2 3" key="1">
    <citation type="submission" date="2022-06" db="EMBL/GenBank/DDBJ databases">
        <title>Sequencing the genomes of 1000 actinobacteria strains.</title>
        <authorList>
            <person name="Klenk H.-P."/>
        </authorList>
    </citation>
    <scope>NUCLEOTIDE SEQUENCE [LARGE SCALE GENOMIC DNA]</scope>
    <source>
        <strain evidence="2 3">DSM 44170</strain>
    </source>
</reference>
<feature type="domain" description="Glutamine amidotransferase" evidence="1">
    <location>
        <begin position="38"/>
        <end position="178"/>
    </location>
</feature>
<dbReference type="Gene3D" id="3.40.50.880">
    <property type="match status" value="1"/>
</dbReference>
<evidence type="ECO:0000313" key="2">
    <source>
        <dbReference type="EMBL" id="MCP2344508.1"/>
    </source>
</evidence>
<evidence type="ECO:0000313" key="3">
    <source>
        <dbReference type="Proteomes" id="UP001320766"/>
    </source>
</evidence>
<protein>
    <submittedName>
        <fullName evidence="2">GMP synthase-like glutamine amidotransferase</fullName>
    </submittedName>
</protein>
<dbReference type="SUPFAM" id="SSF52317">
    <property type="entry name" value="Class I glutamine amidotransferase-like"/>
    <property type="match status" value="1"/>
</dbReference>
<name>A0ABT1JRY7_9ACTN</name>
<dbReference type="EMBL" id="JAMZEC010000001">
    <property type="protein sequence ID" value="MCP2344508.1"/>
    <property type="molecule type" value="Genomic_DNA"/>
</dbReference>
<keyword evidence="3" id="KW-1185">Reference proteome</keyword>
<accession>A0ABT1JRY7</accession>
<dbReference type="Pfam" id="PF00117">
    <property type="entry name" value="GATase"/>
    <property type="match status" value="1"/>
</dbReference>
<comment type="caution">
    <text evidence="2">The sequence shown here is derived from an EMBL/GenBank/DDBJ whole genome shotgun (WGS) entry which is preliminary data.</text>
</comment>